<dbReference type="EMBL" id="JAMTCS010000005">
    <property type="protein sequence ID" value="MCP2264443.1"/>
    <property type="molecule type" value="Genomic_DNA"/>
</dbReference>
<dbReference type="GO" id="GO:0006152">
    <property type="term" value="P:purine nucleoside catabolic process"/>
    <property type="evidence" value="ECO:0007669"/>
    <property type="project" value="TreeGrafter"/>
</dbReference>
<dbReference type="Proteomes" id="UP001139493">
    <property type="component" value="Unassembled WGS sequence"/>
</dbReference>
<keyword evidence="2" id="KW-0326">Glycosidase</keyword>
<dbReference type="PANTHER" id="PTHR12304:SF46">
    <property type="entry name" value="INOSINE-ADENOSINE-GUANOSINE-NUCLEOSIDE HYDROLASE"/>
    <property type="match status" value="1"/>
</dbReference>
<evidence type="ECO:0000313" key="5">
    <source>
        <dbReference type="EMBL" id="MCP2264443.1"/>
    </source>
</evidence>
<dbReference type="InterPro" id="IPR023186">
    <property type="entry name" value="IUNH"/>
</dbReference>
<keyword evidence="1 5" id="KW-0378">Hydrolase</keyword>
<dbReference type="PANTHER" id="PTHR12304">
    <property type="entry name" value="INOSINE-URIDINE PREFERRING NUCLEOSIDE HYDROLASE"/>
    <property type="match status" value="1"/>
</dbReference>
<dbReference type="Gene3D" id="3.90.245.10">
    <property type="entry name" value="Ribonucleoside hydrolase-like"/>
    <property type="match status" value="1"/>
</dbReference>
<dbReference type="Pfam" id="PF01156">
    <property type="entry name" value="IU_nuc_hydro"/>
    <property type="match status" value="1"/>
</dbReference>
<dbReference type="RefSeq" id="WP_253834845.1">
    <property type="nucleotide sequence ID" value="NZ_JAMTCS010000005.1"/>
</dbReference>
<dbReference type="SUPFAM" id="SSF53590">
    <property type="entry name" value="Nucleoside hydrolase"/>
    <property type="match status" value="1"/>
</dbReference>
<organism evidence="5 6">
    <name type="scientific">Promicromonospora thailandica</name>
    <dbReference type="NCBI Taxonomy" id="765201"/>
    <lineage>
        <taxon>Bacteria</taxon>
        <taxon>Bacillati</taxon>
        <taxon>Actinomycetota</taxon>
        <taxon>Actinomycetes</taxon>
        <taxon>Micrococcales</taxon>
        <taxon>Promicromonosporaceae</taxon>
        <taxon>Promicromonospora</taxon>
    </lineage>
</organism>
<protein>
    <submittedName>
        <fullName evidence="5">Pyrimidine-specific ribonucleoside hydrolase</fullName>
    </submittedName>
</protein>
<dbReference type="GO" id="GO:0008477">
    <property type="term" value="F:purine nucleosidase activity"/>
    <property type="evidence" value="ECO:0007669"/>
    <property type="project" value="TreeGrafter"/>
</dbReference>
<keyword evidence="3" id="KW-0732">Signal</keyword>
<proteinExistence type="predicted"/>
<evidence type="ECO:0000259" key="4">
    <source>
        <dbReference type="Pfam" id="PF01156"/>
    </source>
</evidence>
<evidence type="ECO:0000256" key="2">
    <source>
        <dbReference type="ARBA" id="ARBA00023295"/>
    </source>
</evidence>
<feature type="signal peptide" evidence="3">
    <location>
        <begin position="1"/>
        <end position="30"/>
    </location>
</feature>
<evidence type="ECO:0000256" key="3">
    <source>
        <dbReference type="SAM" id="SignalP"/>
    </source>
</evidence>
<evidence type="ECO:0000256" key="1">
    <source>
        <dbReference type="ARBA" id="ARBA00022801"/>
    </source>
</evidence>
<dbReference type="InterPro" id="IPR036452">
    <property type="entry name" value="Ribo_hydro-like"/>
</dbReference>
<feature type="domain" description="Inosine/uridine-preferring nucleoside hydrolase" evidence="4">
    <location>
        <begin position="44"/>
        <end position="331"/>
    </location>
</feature>
<evidence type="ECO:0000313" key="6">
    <source>
        <dbReference type="Proteomes" id="UP001139493"/>
    </source>
</evidence>
<accession>A0A9X2G2F2</accession>
<dbReference type="InterPro" id="IPR001910">
    <property type="entry name" value="Inosine/uridine_hydrolase_dom"/>
</dbReference>
<reference evidence="5" key="1">
    <citation type="submission" date="2022-06" db="EMBL/GenBank/DDBJ databases">
        <title>Genomic Encyclopedia of Archaeal and Bacterial Type Strains, Phase II (KMG-II): from individual species to whole genera.</title>
        <authorList>
            <person name="Goeker M."/>
        </authorList>
    </citation>
    <scope>NUCLEOTIDE SEQUENCE</scope>
    <source>
        <strain evidence="5">DSM 26652</strain>
    </source>
</reference>
<dbReference type="AlphaFoldDB" id="A0A9X2G2F2"/>
<dbReference type="GO" id="GO:0005829">
    <property type="term" value="C:cytosol"/>
    <property type="evidence" value="ECO:0007669"/>
    <property type="project" value="TreeGrafter"/>
</dbReference>
<sequence length="358" mass="37477">MVGVRRHARVLASGALALGLAGGAVTPAAAETAREPAGHGPVPVVYDSDLDFDDAATLLYLCQADKQGLVDLRAVTVVNNGVGTPGRSLTHARTILDRCGLSHVPVADGSEQWVNEPPPEARVLFEQVLSGALDDADVPDRPGDLPAADLIARTVRAAHRPVTVLTTGPLSNLAAALDRMSPRTVERRLGRVVVMGGAFDVGGNLFGSTTEGFDNTQEVNLWIDPGAADRVLAGVPHARVRVVALDATDHAPITAAYVDRLGARAATYEARTVHAIVTQPGMPELVELGVMYWWDALAAVSLVTGEAVDYRVRPVDVVRSGPSAGRTVEVPDGTPQHVSTAGDGALFEDLFLAGLNGR</sequence>
<name>A0A9X2G2F2_9MICO</name>
<gene>
    <name evidence="5" type="ORF">APR03_001781</name>
</gene>
<comment type="caution">
    <text evidence="5">The sequence shown here is derived from an EMBL/GenBank/DDBJ whole genome shotgun (WGS) entry which is preliminary data.</text>
</comment>
<feature type="chain" id="PRO_5040983694" evidence="3">
    <location>
        <begin position="31"/>
        <end position="358"/>
    </location>
</feature>
<keyword evidence="6" id="KW-1185">Reference proteome</keyword>